<dbReference type="Pfam" id="PF22636">
    <property type="entry name" value="FlK"/>
    <property type="match status" value="1"/>
</dbReference>
<keyword evidence="4" id="KW-1185">Reference proteome</keyword>
<feature type="domain" description="Fluoroacetyl-CoA-specific thioesterase-like" evidence="2">
    <location>
        <begin position="15"/>
        <end position="118"/>
    </location>
</feature>
<dbReference type="SUPFAM" id="SSF54637">
    <property type="entry name" value="Thioesterase/thiol ester dehydrase-isomerase"/>
    <property type="match status" value="1"/>
</dbReference>
<accession>A0A8J4PU04</accession>
<dbReference type="Proteomes" id="UP000695562">
    <property type="component" value="Unassembled WGS sequence"/>
</dbReference>
<dbReference type="PANTHER" id="PTHR36934:SF1">
    <property type="entry name" value="THIOESTERASE DOMAIN-CONTAINING PROTEIN"/>
    <property type="match status" value="1"/>
</dbReference>
<dbReference type="PANTHER" id="PTHR36934">
    <property type="entry name" value="BLR0278 PROTEIN"/>
    <property type="match status" value="1"/>
</dbReference>
<dbReference type="EMBL" id="AJWJ01000178">
    <property type="protein sequence ID" value="KAF2073868.1"/>
    <property type="molecule type" value="Genomic_DNA"/>
</dbReference>
<evidence type="ECO:0000256" key="1">
    <source>
        <dbReference type="SAM" id="MobiDB-lite"/>
    </source>
</evidence>
<evidence type="ECO:0000259" key="2">
    <source>
        <dbReference type="Pfam" id="PF22636"/>
    </source>
</evidence>
<comment type="caution">
    <text evidence="3">The sequence shown here is derived from an EMBL/GenBank/DDBJ whole genome shotgun (WGS) entry which is preliminary data.</text>
</comment>
<reference evidence="3" key="1">
    <citation type="submission" date="2020-01" db="EMBL/GenBank/DDBJ databases">
        <title>Development of genomics and gene disruption for Polysphondylium violaceum indicates a role for the polyketide synthase stlB in stalk morphogenesis.</title>
        <authorList>
            <person name="Narita B."/>
            <person name="Kawabe Y."/>
            <person name="Kin K."/>
            <person name="Saito T."/>
            <person name="Gibbs R."/>
            <person name="Kuspa A."/>
            <person name="Muzny D."/>
            <person name="Queller D."/>
            <person name="Richards S."/>
            <person name="Strassman J."/>
            <person name="Sucgang R."/>
            <person name="Worley K."/>
            <person name="Schaap P."/>
        </authorList>
    </citation>
    <scope>NUCLEOTIDE SEQUENCE</scope>
    <source>
        <strain evidence="3">QSvi11</strain>
    </source>
</reference>
<dbReference type="InterPro" id="IPR029069">
    <property type="entry name" value="HotDog_dom_sf"/>
</dbReference>
<evidence type="ECO:0000313" key="4">
    <source>
        <dbReference type="Proteomes" id="UP000695562"/>
    </source>
</evidence>
<protein>
    <recommendedName>
        <fullName evidence="2">Fluoroacetyl-CoA-specific thioesterase-like domain-containing protein</fullName>
    </recommendedName>
</protein>
<dbReference type="InterPro" id="IPR025540">
    <property type="entry name" value="FlK"/>
</dbReference>
<dbReference type="InterPro" id="IPR054485">
    <property type="entry name" value="FlK-like_dom"/>
</dbReference>
<dbReference type="OrthoDB" id="15328at2759"/>
<evidence type="ECO:0000313" key="3">
    <source>
        <dbReference type="EMBL" id="KAF2073868.1"/>
    </source>
</evidence>
<sequence length="144" mass="15664">MMMQVGDTTEIEWTVQEKHLASSVGSGDVQVFSTPCLLALMEEACVKSIQGKLAFGSTTVGTSAQISHLAATPLNMKVRALARITQITQKKISFSIEAFDEKERIGECTHERFIVDRERFMSKCNSKSSSSPTSSTSASNGPQQ</sequence>
<dbReference type="AlphaFoldDB" id="A0A8J4PU04"/>
<proteinExistence type="predicted"/>
<dbReference type="Gene3D" id="3.10.129.10">
    <property type="entry name" value="Hotdog Thioesterase"/>
    <property type="match status" value="1"/>
</dbReference>
<feature type="region of interest" description="Disordered" evidence="1">
    <location>
        <begin position="124"/>
        <end position="144"/>
    </location>
</feature>
<dbReference type="PIRSF" id="PIRSF014972">
    <property type="entry name" value="FlK"/>
    <property type="match status" value="1"/>
</dbReference>
<name>A0A8J4PU04_9MYCE</name>
<gene>
    <name evidence="3" type="ORF">CYY_004828</name>
</gene>
<organism evidence="3 4">
    <name type="scientific">Polysphondylium violaceum</name>
    <dbReference type="NCBI Taxonomy" id="133409"/>
    <lineage>
        <taxon>Eukaryota</taxon>
        <taxon>Amoebozoa</taxon>
        <taxon>Evosea</taxon>
        <taxon>Eumycetozoa</taxon>
        <taxon>Dictyostelia</taxon>
        <taxon>Dictyosteliales</taxon>
        <taxon>Dictyosteliaceae</taxon>
        <taxon>Polysphondylium</taxon>
    </lineage>
</organism>